<feature type="domain" description="UTP25 C-terminal" evidence="6">
    <location>
        <begin position="767"/>
        <end position="938"/>
    </location>
</feature>
<evidence type="ECO:0000259" key="5">
    <source>
        <dbReference type="Pfam" id="PF05699"/>
    </source>
</evidence>
<dbReference type="InterPro" id="IPR053940">
    <property type="entry name" value="UTP25_NTPase-like"/>
</dbReference>
<dbReference type="Pfam" id="PF05699">
    <property type="entry name" value="Dimer_Tnp_hAT"/>
    <property type="match status" value="1"/>
</dbReference>
<dbReference type="PANTHER" id="PTHR12933">
    <property type="entry name" value="ORF PROTEIN-RELATED"/>
    <property type="match status" value="1"/>
</dbReference>
<evidence type="ECO:0000256" key="4">
    <source>
        <dbReference type="SAM" id="MobiDB-lite"/>
    </source>
</evidence>
<dbReference type="Proteomes" id="UP001552299">
    <property type="component" value="Unassembled WGS sequence"/>
</dbReference>
<dbReference type="Pfam" id="PF06862">
    <property type="entry name" value="Utp25_C"/>
    <property type="match status" value="1"/>
</dbReference>
<feature type="domain" description="UTP25 NTP hydrolase-like" evidence="7">
    <location>
        <begin position="640"/>
        <end position="752"/>
    </location>
</feature>
<dbReference type="PANTHER" id="PTHR12933:SF0">
    <property type="entry name" value="U3 SMALL NUCLEOLAR RNA-ASSOCIATED PROTEIN 25 HOMOLOG"/>
    <property type="match status" value="1"/>
</dbReference>
<evidence type="ECO:0000256" key="3">
    <source>
        <dbReference type="ARBA" id="ARBA00023242"/>
    </source>
</evidence>
<evidence type="ECO:0000256" key="1">
    <source>
        <dbReference type="ARBA" id="ARBA00004604"/>
    </source>
</evidence>
<protein>
    <recommendedName>
        <fullName evidence="10">U3 small nucleolar RNA-associated protein 25</fullName>
    </recommendedName>
</protein>
<dbReference type="AlphaFoldDB" id="A0ABD0TY38"/>
<organism evidence="8 9">
    <name type="scientific">Dendrobium thyrsiflorum</name>
    <name type="common">Pinecone-like raceme dendrobium</name>
    <name type="synonym">Orchid</name>
    <dbReference type="NCBI Taxonomy" id="117978"/>
    <lineage>
        <taxon>Eukaryota</taxon>
        <taxon>Viridiplantae</taxon>
        <taxon>Streptophyta</taxon>
        <taxon>Embryophyta</taxon>
        <taxon>Tracheophyta</taxon>
        <taxon>Spermatophyta</taxon>
        <taxon>Magnoliopsida</taxon>
        <taxon>Liliopsida</taxon>
        <taxon>Asparagales</taxon>
        <taxon>Orchidaceae</taxon>
        <taxon>Epidendroideae</taxon>
        <taxon>Malaxideae</taxon>
        <taxon>Dendrobiinae</taxon>
        <taxon>Dendrobium</taxon>
    </lineage>
</organism>
<dbReference type="InterPro" id="IPR053939">
    <property type="entry name" value="UTP25_C"/>
</dbReference>
<dbReference type="InterPro" id="IPR012337">
    <property type="entry name" value="RNaseH-like_sf"/>
</dbReference>
<feature type="region of interest" description="Disordered" evidence="4">
    <location>
        <begin position="1"/>
        <end position="38"/>
    </location>
</feature>
<evidence type="ECO:0000313" key="9">
    <source>
        <dbReference type="Proteomes" id="UP001552299"/>
    </source>
</evidence>
<name>A0ABD0TY38_DENTH</name>
<keyword evidence="3" id="KW-0539">Nucleus</keyword>
<comment type="caution">
    <text evidence="8">The sequence shown here is derived from an EMBL/GenBank/DDBJ whole genome shotgun (WGS) entry which is preliminary data.</text>
</comment>
<dbReference type="InterPro" id="IPR010678">
    <property type="entry name" value="UTP25"/>
</dbReference>
<evidence type="ECO:0000313" key="8">
    <source>
        <dbReference type="EMBL" id="KAL0904627.1"/>
    </source>
</evidence>
<gene>
    <name evidence="8" type="ORF">M5K25_026756</name>
</gene>
<feature type="domain" description="UTP25 NTP hydrolase-like" evidence="7">
    <location>
        <begin position="143"/>
        <end position="305"/>
    </location>
</feature>
<sequence length="939" mass="108247">MYPDDAARKRGRPDAANGNDNVPSLKRSKEMESNQSGLGSELKPCSKFFSCFQRHFGHVLTSEEVDKLTKDKLKFKWEIHVKEMTMSKLVGTGQDLSMELNGDPFFGINAKLYNHWKNLDCSSNSEDSCSSKRRLFFSLCNTYRDIMHCDKRPFYLKGKEDDSSIMDAYIMHALNHIHRIRDNVLKNDAKLNKDENSKREEILRGEFYLDQGFTRPKVMLLLPLASIAFRVVKRLVQLSSLSHKGNVAHMDRFSEEFGAGDVLGDDKNTDGNLESQKRAKPVDFQTLFGGNHNDHFMIGIKLTKFATSYLTLQSILDVRQPLEAMFTSTQWLNSAWGKKPEGKEVRRHILNDKFWATVTYAILSTRPLVQVLRLVDAEKKPAMGFIYNAMDEAKELIAHNLGGEEASYREIWDIIDARWEVQLHRHLHAAAYYLNPQFQYSERKSSNPEVKLGLYHCMERLIPDLTVREIADLQLVLFRNREGFFGLHAAKSTIAKRSPVEWWIQFGDSTPELQSFAVRVLGLTCSSSGCERNWSTYSQVQTKRRNRLSTLRMNSLVYIMHNKRLRDRRLRNKGLKDDEDPLVCEDVASDNEWFIDDETDLPLSDLQLEDLSVDVLRGEADQGGVSTSATPHTSTSSAAKDIIVASPLGLVTKIGETEFEKEKNIDYLSSIEVLIIDHADVITMQNWSHVNTVIEHLNHLPSEQHGTDVMRIKPWYLEGHARFYRQTIILGYLVTPEINALFNRLCVNYEGKLKLISKHKGVLHKVLLQVYERFEASTTIDTDDARLEYFSKKVFPKMKDSLEGGTLVFISSYFEFVRIRNFLKSQNASFCLLGEYTKQSDVSRSRLWFFEGKRKIMLYTERAHFYHRYKIRGIKNLIIYSLPERKEFYPEIVNMLEGSKNISCSVLFSRFDLYRLERIVGTAAAKKMSSSDKTTFIFC</sequence>
<comment type="similarity">
    <text evidence="2">Belongs to the UTP25 family.</text>
</comment>
<evidence type="ECO:0000259" key="7">
    <source>
        <dbReference type="Pfam" id="PF22916"/>
    </source>
</evidence>
<evidence type="ECO:0000256" key="2">
    <source>
        <dbReference type="ARBA" id="ARBA00009223"/>
    </source>
</evidence>
<keyword evidence="9" id="KW-1185">Reference proteome</keyword>
<feature type="domain" description="HAT C-terminal dimerisation" evidence="5">
    <location>
        <begin position="497"/>
        <end position="560"/>
    </location>
</feature>
<reference evidence="8 9" key="1">
    <citation type="journal article" date="2024" name="Plant Biotechnol. J.">
        <title>Dendrobium thyrsiflorum genome and its molecular insights into genes involved in important horticultural traits.</title>
        <authorList>
            <person name="Chen B."/>
            <person name="Wang J.Y."/>
            <person name="Zheng P.J."/>
            <person name="Li K.L."/>
            <person name="Liang Y.M."/>
            <person name="Chen X.F."/>
            <person name="Zhang C."/>
            <person name="Zhao X."/>
            <person name="He X."/>
            <person name="Zhang G.Q."/>
            <person name="Liu Z.J."/>
            <person name="Xu Q."/>
        </authorList>
    </citation>
    <scope>NUCLEOTIDE SEQUENCE [LARGE SCALE GENOMIC DNA]</scope>
    <source>
        <strain evidence="8">GZMU011</strain>
    </source>
</reference>
<comment type="subcellular location">
    <subcellularLocation>
        <location evidence="1">Nucleus</location>
        <location evidence="1">Nucleolus</location>
    </subcellularLocation>
</comment>
<evidence type="ECO:0008006" key="10">
    <source>
        <dbReference type="Google" id="ProtNLM"/>
    </source>
</evidence>
<accession>A0ABD0TY38</accession>
<dbReference type="InterPro" id="IPR008906">
    <property type="entry name" value="HATC_C_dom"/>
</dbReference>
<dbReference type="EMBL" id="JANQDX010000019">
    <property type="protein sequence ID" value="KAL0904627.1"/>
    <property type="molecule type" value="Genomic_DNA"/>
</dbReference>
<evidence type="ECO:0000259" key="6">
    <source>
        <dbReference type="Pfam" id="PF06862"/>
    </source>
</evidence>
<dbReference type="Pfam" id="PF22916">
    <property type="entry name" value="UTP25_NTPase-like"/>
    <property type="match status" value="2"/>
</dbReference>
<dbReference type="SUPFAM" id="SSF53098">
    <property type="entry name" value="Ribonuclease H-like"/>
    <property type="match status" value="1"/>
</dbReference>
<proteinExistence type="inferred from homology"/>
<dbReference type="GO" id="GO:0005730">
    <property type="term" value="C:nucleolus"/>
    <property type="evidence" value="ECO:0007669"/>
    <property type="project" value="UniProtKB-SubCell"/>
</dbReference>